<dbReference type="AlphaFoldDB" id="A0A7W5VRT7"/>
<dbReference type="GeneID" id="95395265"/>
<keyword evidence="2" id="KW-1185">Reference proteome</keyword>
<dbReference type="Proteomes" id="UP000579945">
    <property type="component" value="Unassembled WGS sequence"/>
</dbReference>
<comment type="caution">
    <text evidence="1">The sequence shown here is derived from an EMBL/GenBank/DDBJ whole genome shotgun (WGS) entry which is preliminary data.</text>
</comment>
<sequence>MSASMEIARRVADAVLYEGYLLYPYRASATKNQARWQFGVLVPPAYTATAEHAACRTECLLEASEDAVLRIGLRFLQVRSRTVERAEGAGHRPVPALEVAGETYLTFDESVEREHDMVVPLAEVLASERIHEVRHDAARTVERLPAPPGAPAGRIVREDRRIDAVLAVRAERIDGPYGLVKLRVRVENTTAWADPDAPRDEALRCSLIAAHTLLAVEGGSFVSLLDPPAWAATAARSCENVRTWPVLAGEEGRRDVMLSAPIILYDYPSIAQESPGELFDSTEIDELLSLRTLTLTEEEKREARATDPRAAEIIDRVGDLPPEVLARLHGGVHHLRPFERESVPWWDPGADTAVSPGTDSVVVDGVTLSRGSGVRLLPGRGTSRARRADAHDMFLAGRSATVEAVFLDVDGVRHLAVTLDDDPGADLQREQGRFLYFSPDEVEPLAGGKEDG</sequence>
<dbReference type="RefSeq" id="WP_183661499.1">
    <property type="nucleotide sequence ID" value="NZ_BAAAXX010000077.1"/>
</dbReference>
<evidence type="ECO:0000313" key="1">
    <source>
        <dbReference type="EMBL" id="MBB3733307.1"/>
    </source>
</evidence>
<protein>
    <submittedName>
        <fullName evidence="1">Uncharacterized protein</fullName>
    </submittedName>
</protein>
<reference evidence="1 2" key="1">
    <citation type="submission" date="2020-08" db="EMBL/GenBank/DDBJ databases">
        <title>Sequencing the genomes of 1000 actinobacteria strains.</title>
        <authorList>
            <person name="Klenk H.-P."/>
        </authorList>
    </citation>
    <scope>NUCLEOTIDE SEQUENCE [LARGE SCALE GENOMIC DNA]</scope>
    <source>
        <strain evidence="1 2">DSM 44320</strain>
    </source>
</reference>
<organism evidence="1 2">
    <name type="scientific">Nonomuraea dietziae</name>
    <dbReference type="NCBI Taxonomy" id="65515"/>
    <lineage>
        <taxon>Bacteria</taxon>
        <taxon>Bacillati</taxon>
        <taxon>Actinomycetota</taxon>
        <taxon>Actinomycetes</taxon>
        <taxon>Streptosporangiales</taxon>
        <taxon>Streptosporangiaceae</taxon>
        <taxon>Nonomuraea</taxon>
    </lineage>
</organism>
<gene>
    <name evidence="1" type="ORF">FHR33_009254</name>
</gene>
<name>A0A7W5VRT7_9ACTN</name>
<accession>A0A7W5VRT7</accession>
<dbReference type="EMBL" id="JACIBV010000002">
    <property type="protein sequence ID" value="MBB3733307.1"/>
    <property type="molecule type" value="Genomic_DNA"/>
</dbReference>
<proteinExistence type="predicted"/>
<evidence type="ECO:0000313" key="2">
    <source>
        <dbReference type="Proteomes" id="UP000579945"/>
    </source>
</evidence>